<feature type="transmembrane region" description="Helical" evidence="7">
    <location>
        <begin position="164"/>
        <end position="192"/>
    </location>
</feature>
<dbReference type="PANTHER" id="PTHR33932">
    <property type="entry name" value="NA(+)/H(+) ANTIPORTER SUBUNIT B"/>
    <property type="match status" value="1"/>
</dbReference>
<evidence type="ECO:0000259" key="8">
    <source>
        <dbReference type="Pfam" id="PF04039"/>
    </source>
</evidence>
<dbReference type="Pfam" id="PF04039">
    <property type="entry name" value="MnhB"/>
    <property type="match status" value="1"/>
</dbReference>
<organism evidence="9 10">
    <name type="scientific">Streptacidiphilus monticola</name>
    <dbReference type="NCBI Taxonomy" id="2161674"/>
    <lineage>
        <taxon>Bacteria</taxon>
        <taxon>Bacillati</taxon>
        <taxon>Actinomycetota</taxon>
        <taxon>Actinomycetes</taxon>
        <taxon>Kitasatosporales</taxon>
        <taxon>Streptomycetaceae</taxon>
        <taxon>Streptacidiphilus</taxon>
    </lineage>
</organism>
<keyword evidence="10" id="KW-1185">Reference proteome</keyword>
<sequence>MSQRVRLWLFGLAALVLAGWLTAAALQLPHFGTSSHPYGARAVSAALKQRTSNSVSSVNFDQRALDTLGEESILFASVLGAVLLLRLARGEQEHRPRPAPVMPSTRLLGTVLLPVTLLVGGYLVAHGALSPGGGFQGGAVAATGLHLSYVAADYRVLKRVRPMALLDAADAVAAGCFTVLGLAGLAVGASFLSNILPLGQFRDLASSGLVPLFNAVVGAEVASGLIVVLAHFLEQAVEVAPDTDETA</sequence>
<feature type="transmembrane region" description="Helical" evidence="7">
    <location>
        <begin position="135"/>
        <end position="152"/>
    </location>
</feature>
<keyword evidence="4 7" id="KW-0812">Transmembrane</keyword>
<gene>
    <name evidence="9" type="ORF">ACFP3V_16810</name>
</gene>
<evidence type="ECO:0000256" key="6">
    <source>
        <dbReference type="ARBA" id="ARBA00023136"/>
    </source>
</evidence>
<feature type="transmembrane region" description="Helical" evidence="7">
    <location>
        <begin position="72"/>
        <end position="88"/>
    </location>
</feature>
<evidence type="ECO:0000256" key="5">
    <source>
        <dbReference type="ARBA" id="ARBA00022989"/>
    </source>
</evidence>
<evidence type="ECO:0000313" key="10">
    <source>
        <dbReference type="Proteomes" id="UP001596174"/>
    </source>
</evidence>
<feature type="domain" description="Na+/H+ antiporter MnhB subunit-related protein" evidence="8">
    <location>
        <begin position="107"/>
        <end position="226"/>
    </location>
</feature>
<feature type="transmembrane region" description="Helical" evidence="7">
    <location>
        <begin position="108"/>
        <end position="129"/>
    </location>
</feature>
<dbReference type="Proteomes" id="UP001596174">
    <property type="component" value="Unassembled WGS sequence"/>
</dbReference>
<feature type="transmembrane region" description="Helical" evidence="7">
    <location>
        <begin position="212"/>
        <end position="233"/>
    </location>
</feature>
<reference evidence="10" key="1">
    <citation type="journal article" date="2019" name="Int. J. Syst. Evol. Microbiol.">
        <title>The Global Catalogue of Microorganisms (GCM) 10K type strain sequencing project: providing services to taxonomists for standard genome sequencing and annotation.</title>
        <authorList>
            <consortium name="The Broad Institute Genomics Platform"/>
            <consortium name="The Broad Institute Genome Sequencing Center for Infectious Disease"/>
            <person name="Wu L."/>
            <person name="Ma J."/>
        </authorList>
    </citation>
    <scope>NUCLEOTIDE SEQUENCE [LARGE SCALE GENOMIC DNA]</scope>
    <source>
        <strain evidence="10">JCM 4816</strain>
    </source>
</reference>
<evidence type="ECO:0000256" key="2">
    <source>
        <dbReference type="ARBA" id="ARBA00009425"/>
    </source>
</evidence>
<proteinExistence type="inferred from homology"/>
<keyword evidence="3" id="KW-1003">Cell membrane</keyword>
<dbReference type="EMBL" id="JBHSQJ010000068">
    <property type="protein sequence ID" value="MFC5908871.1"/>
    <property type="molecule type" value="Genomic_DNA"/>
</dbReference>
<dbReference type="RefSeq" id="WP_380584155.1">
    <property type="nucleotide sequence ID" value="NZ_JBHSQJ010000068.1"/>
</dbReference>
<accession>A0ABW1G6P1</accession>
<evidence type="ECO:0000313" key="9">
    <source>
        <dbReference type="EMBL" id="MFC5908871.1"/>
    </source>
</evidence>
<evidence type="ECO:0000256" key="1">
    <source>
        <dbReference type="ARBA" id="ARBA00004651"/>
    </source>
</evidence>
<evidence type="ECO:0000256" key="4">
    <source>
        <dbReference type="ARBA" id="ARBA00022692"/>
    </source>
</evidence>
<dbReference type="PANTHER" id="PTHR33932:SF4">
    <property type="entry name" value="NA(+)_H(+) ANTIPORTER SUBUNIT B"/>
    <property type="match status" value="1"/>
</dbReference>
<evidence type="ECO:0000256" key="7">
    <source>
        <dbReference type="SAM" id="Phobius"/>
    </source>
</evidence>
<evidence type="ECO:0000256" key="3">
    <source>
        <dbReference type="ARBA" id="ARBA00022475"/>
    </source>
</evidence>
<comment type="subcellular location">
    <subcellularLocation>
        <location evidence="1">Cell membrane</location>
        <topology evidence="1">Multi-pass membrane protein</topology>
    </subcellularLocation>
</comment>
<comment type="caution">
    <text evidence="9">The sequence shown here is derived from an EMBL/GenBank/DDBJ whole genome shotgun (WGS) entry which is preliminary data.</text>
</comment>
<dbReference type="InterPro" id="IPR050622">
    <property type="entry name" value="CPA3_antiporter_subunitB"/>
</dbReference>
<keyword evidence="6 7" id="KW-0472">Membrane</keyword>
<dbReference type="InterPro" id="IPR007182">
    <property type="entry name" value="MnhB"/>
</dbReference>
<comment type="similarity">
    <text evidence="2">Belongs to the CPA3 antiporters (TC 2.A.63) subunit B family.</text>
</comment>
<protein>
    <submittedName>
        <fullName evidence="9">MnhB domain-containing protein</fullName>
    </submittedName>
</protein>
<name>A0ABW1G6P1_9ACTN</name>
<keyword evidence="5 7" id="KW-1133">Transmembrane helix</keyword>